<dbReference type="GO" id="GO:0015179">
    <property type="term" value="F:L-amino acid transmembrane transporter activity"/>
    <property type="evidence" value="ECO:0007669"/>
    <property type="project" value="TreeGrafter"/>
</dbReference>
<reference evidence="6" key="1">
    <citation type="submission" date="2020-10" db="EMBL/GenBank/DDBJ databases">
        <title>Catharus ustulatus (Swainson's thrush) genome, bCatUst1, primary haplotype v2.</title>
        <authorList>
            <person name="Delmore K."/>
            <person name="Vafadar M."/>
            <person name="Formenti G."/>
            <person name="Chow W."/>
            <person name="Pelan S."/>
            <person name="Howe K."/>
            <person name="Rhie A."/>
            <person name="Mountcastle J."/>
            <person name="Haase B."/>
            <person name="Fedrigo O."/>
            <person name="Jarvis E.D."/>
        </authorList>
    </citation>
    <scope>NUCLEOTIDE SEQUENCE [LARGE SCALE GENOMIC DNA]</scope>
</reference>
<evidence type="ECO:0000256" key="5">
    <source>
        <dbReference type="SAM" id="Phobius"/>
    </source>
</evidence>
<dbReference type="Gene3D" id="1.20.1740.10">
    <property type="entry name" value="Amino acid/polyamine transporter I"/>
    <property type="match status" value="1"/>
</dbReference>
<evidence type="ECO:0000313" key="7">
    <source>
        <dbReference type="Proteomes" id="UP000694563"/>
    </source>
</evidence>
<name>A0A8C3UWV7_CATUS</name>
<dbReference type="GO" id="GO:0016020">
    <property type="term" value="C:membrane"/>
    <property type="evidence" value="ECO:0007669"/>
    <property type="project" value="UniProtKB-SubCell"/>
</dbReference>
<dbReference type="InterPro" id="IPR002293">
    <property type="entry name" value="AA/rel_permease1"/>
</dbReference>
<dbReference type="Pfam" id="PF13520">
    <property type="entry name" value="AA_permease_2"/>
    <property type="match status" value="1"/>
</dbReference>
<gene>
    <name evidence="6" type="primary">LOC117009963</name>
</gene>
<reference evidence="6" key="2">
    <citation type="submission" date="2025-08" db="UniProtKB">
        <authorList>
            <consortium name="Ensembl"/>
        </authorList>
    </citation>
    <scope>IDENTIFICATION</scope>
</reference>
<feature type="transmembrane region" description="Helical" evidence="5">
    <location>
        <begin position="217"/>
        <end position="238"/>
    </location>
</feature>
<evidence type="ECO:0000256" key="2">
    <source>
        <dbReference type="ARBA" id="ARBA00022692"/>
    </source>
</evidence>
<feature type="transmembrane region" description="Helical" evidence="5">
    <location>
        <begin position="63"/>
        <end position="84"/>
    </location>
</feature>
<dbReference type="PANTHER" id="PTHR11785">
    <property type="entry name" value="AMINO ACID TRANSPORTER"/>
    <property type="match status" value="1"/>
</dbReference>
<comment type="subcellular location">
    <subcellularLocation>
        <location evidence="1">Membrane</location>
        <topology evidence="1">Multi-pass membrane protein</topology>
    </subcellularLocation>
</comment>
<protein>
    <submittedName>
        <fullName evidence="6">Solute carrier family 7 member 8</fullName>
    </submittedName>
</protein>
<dbReference type="Ensembl" id="ENSCUST00005020437.1">
    <property type="protein sequence ID" value="ENSCUSP00005019692.1"/>
    <property type="gene ID" value="ENSCUSG00005012578.1"/>
</dbReference>
<dbReference type="AlphaFoldDB" id="A0A8C3UWV7"/>
<dbReference type="FunFam" id="1.20.1740.10:FF:000095">
    <property type="entry name" value="B(0,+)-type amino acid transporter 1-like"/>
    <property type="match status" value="1"/>
</dbReference>
<dbReference type="InterPro" id="IPR050598">
    <property type="entry name" value="AminoAcid_Transporter"/>
</dbReference>
<evidence type="ECO:0000256" key="3">
    <source>
        <dbReference type="ARBA" id="ARBA00022989"/>
    </source>
</evidence>
<keyword evidence="7" id="KW-1185">Reference proteome</keyword>
<evidence type="ECO:0000256" key="4">
    <source>
        <dbReference type="ARBA" id="ARBA00023136"/>
    </source>
</evidence>
<proteinExistence type="predicted"/>
<dbReference type="GO" id="GO:0015175">
    <property type="term" value="F:neutral L-amino acid transmembrane transporter activity"/>
    <property type="evidence" value="ECO:0007669"/>
    <property type="project" value="TreeGrafter"/>
</dbReference>
<feature type="transmembrane region" description="Helical" evidence="5">
    <location>
        <begin position="244"/>
        <end position="264"/>
    </location>
</feature>
<dbReference type="Proteomes" id="UP000694563">
    <property type="component" value="Chromosome 38"/>
</dbReference>
<feature type="transmembrane region" description="Helical" evidence="5">
    <location>
        <begin position="30"/>
        <end position="56"/>
    </location>
</feature>
<feature type="transmembrane region" description="Helical" evidence="5">
    <location>
        <begin position="181"/>
        <end position="205"/>
    </location>
</feature>
<organism evidence="6 7">
    <name type="scientific">Catharus ustulatus</name>
    <name type="common">Russet-backed thrush</name>
    <name type="synonym">Hylocichla ustulatus</name>
    <dbReference type="NCBI Taxonomy" id="91951"/>
    <lineage>
        <taxon>Eukaryota</taxon>
        <taxon>Metazoa</taxon>
        <taxon>Chordata</taxon>
        <taxon>Craniata</taxon>
        <taxon>Vertebrata</taxon>
        <taxon>Euteleostomi</taxon>
        <taxon>Archelosauria</taxon>
        <taxon>Archosauria</taxon>
        <taxon>Dinosauria</taxon>
        <taxon>Saurischia</taxon>
        <taxon>Theropoda</taxon>
        <taxon>Coelurosauria</taxon>
        <taxon>Aves</taxon>
        <taxon>Neognathae</taxon>
        <taxon>Neoaves</taxon>
        <taxon>Telluraves</taxon>
        <taxon>Australaves</taxon>
        <taxon>Passeriformes</taxon>
        <taxon>Turdidae</taxon>
        <taxon>Catharus</taxon>
    </lineage>
</organism>
<feature type="transmembrane region" description="Helical" evidence="5">
    <location>
        <begin position="157"/>
        <end position="175"/>
    </location>
</feature>
<evidence type="ECO:0000313" key="6">
    <source>
        <dbReference type="Ensembl" id="ENSCUSP00005019692.1"/>
    </source>
</evidence>
<keyword evidence="2 5" id="KW-0812">Transmembrane</keyword>
<sequence length="300" mass="33010">MTKNCKKECLKNCKKWFKNGKKLKFLCDNFGFLGGNFGIFISVFLGVDFVFFVFFFRNLPRAISISIPLVTFLYVAANVAYLAAMSPQEILQSDAVAVTFGEKVLGPLAWVMPFAVALSTFGGVNGSLFTCSRLFYAGAREGHLPALLAMIHLRRHTPVPALLVTCVSTLLMLVTGDIYTLINYVGFVNYLWYGVTVAGLLLLRWREPELPRPIKVNLLYPVVYLIFWGALLLFSAWSEPLVCGIGLAIMATGAPVYLLCVRGGPRPPGIQRRLLLVVYPGGGVASDCPSPTQEPLKPHP</sequence>
<feature type="transmembrane region" description="Helical" evidence="5">
    <location>
        <begin position="110"/>
        <end position="136"/>
    </location>
</feature>
<dbReference type="PANTHER" id="PTHR11785:SF528">
    <property type="entry name" value="AMINO ACID TRANSPORTER PROTEIN JHI-21"/>
    <property type="match status" value="1"/>
</dbReference>
<accession>A0A8C3UWV7</accession>
<keyword evidence="3 5" id="KW-1133">Transmembrane helix</keyword>
<keyword evidence="4 5" id="KW-0472">Membrane</keyword>
<reference evidence="6" key="3">
    <citation type="submission" date="2025-09" db="UniProtKB">
        <authorList>
            <consortium name="Ensembl"/>
        </authorList>
    </citation>
    <scope>IDENTIFICATION</scope>
</reference>
<evidence type="ECO:0000256" key="1">
    <source>
        <dbReference type="ARBA" id="ARBA00004141"/>
    </source>
</evidence>